<protein>
    <submittedName>
        <fullName evidence="1">Uncharacterized protein</fullName>
    </submittedName>
</protein>
<organism evidence="1 2">
    <name type="scientific">Mycena albidolilacea</name>
    <dbReference type="NCBI Taxonomy" id="1033008"/>
    <lineage>
        <taxon>Eukaryota</taxon>
        <taxon>Fungi</taxon>
        <taxon>Dikarya</taxon>
        <taxon>Basidiomycota</taxon>
        <taxon>Agaricomycotina</taxon>
        <taxon>Agaricomycetes</taxon>
        <taxon>Agaricomycetidae</taxon>
        <taxon>Agaricales</taxon>
        <taxon>Marasmiineae</taxon>
        <taxon>Mycenaceae</taxon>
        <taxon>Mycena</taxon>
    </lineage>
</organism>
<name>A0AAD7ESZ2_9AGAR</name>
<reference evidence="1" key="1">
    <citation type="submission" date="2023-03" db="EMBL/GenBank/DDBJ databases">
        <title>Massive genome expansion in bonnet fungi (Mycena s.s.) driven by repeated elements and novel gene families across ecological guilds.</title>
        <authorList>
            <consortium name="Lawrence Berkeley National Laboratory"/>
            <person name="Harder C.B."/>
            <person name="Miyauchi S."/>
            <person name="Viragh M."/>
            <person name="Kuo A."/>
            <person name="Thoen E."/>
            <person name="Andreopoulos B."/>
            <person name="Lu D."/>
            <person name="Skrede I."/>
            <person name="Drula E."/>
            <person name="Henrissat B."/>
            <person name="Morin E."/>
            <person name="Kohler A."/>
            <person name="Barry K."/>
            <person name="LaButti K."/>
            <person name="Morin E."/>
            <person name="Salamov A."/>
            <person name="Lipzen A."/>
            <person name="Mereny Z."/>
            <person name="Hegedus B."/>
            <person name="Baldrian P."/>
            <person name="Stursova M."/>
            <person name="Weitz H."/>
            <person name="Taylor A."/>
            <person name="Grigoriev I.V."/>
            <person name="Nagy L.G."/>
            <person name="Martin F."/>
            <person name="Kauserud H."/>
        </authorList>
    </citation>
    <scope>NUCLEOTIDE SEQUENCE</scope>
    <source>
        <strain evidence="1">CBHHK002</strain>
    </source>
</reference>
<accession>A0AAD7ESZ2</accession>
<sequence length="421" mass="46037">MTYLLMPSAFDAYWMNVQNELGTALMDVLLYGVISVSEKAGERREAGRTEMAGSDTTKDWIEHNGRNRNGWKDWNGSEIFVPHCHDDDAHATAAVHSCRWWVDFAGTSDRRGEAVLITGNGTGQLAPGRDKYVRIVLKLLHTSTFADLNMACSEFRVFTDGLIRLLVPPFPGIMLTANLRCTDATTSGAARVKSSLHVSILLMLATLAASGGYPAGSAQCLERSGHCGTTPYCDHTVVYISHGKIGQLVNIVPMLIIVRIELGHATVDFTITTALKKSSYIAAAKIRIRGCYGFTVGYRHGIQKCATEDEANTRDMDETVYDVTLVVKSCQMAVVLASPELEMRSEKILVNSPVVSKKVIQSVQVIATSKSACRDGTLVAAAEKALGKCIHRPNTLYTVFWRHANDKNKDVDVPGIDVPKE</sequence>
<dbReference type="Proteomes" id="UP001218218">
    <property type="component" value="Unassembled WGS sequence"/>
</dbReference>
<proteinExistence type="predicted"/>
<keyword evidence="2" id="KW-1185">Reference proteome</keyword>
<dbReference type="EMBL" id="JARIHO010000019">
    <property type="protein sequence ID" value="KAJ7347605.1"/>
    <property type="molecule type" value="Genomic_DNA"/>
</dbReference>
<comment type="caution">
    <text evidence="1">The sequence shown here is derived from an EMBL/GenBank/DDBJ whole genome shotgun (WGS) entry which is preliminary data.</text>
</comment>
<evidence type="ECO:0000313" key="1">
    <source>
        <dbReference type="EMBL" id="KAJ7347605.1"/>
    </source>
</evidence>
<gene>
    <name evidence="1" type="ORF">DFH08DRAFT_809341</name>
</gene>
<evidence type="ECO:0000313" key="2">
    <source>
        <dbReference type="Proteomes" id="UP001218218"/>
    </source>
</evidence>
<dbReference type="AlphaFoldDB" id="A0AAD7ESZ2"/>